<feature type="coiled-coil region" evidence="21">
    <location>
        <begin position="1743"/>
        <end position="1821"/>
    </location>
</feature>
<dbReference type="GO" id="GO:0006508">
    <property type="term" value="P:proteolysis"/>
    <property type="evidence" value="ECO:0007669"/>
    <property type="project" value="UniProtKB-KW"/>
</dbReference>
<dbReference type="InterPro" id="IPR020972">
    <property type="entry name" value="Dermonecrotic/RTX_toxin_MLD"/>
</dbReference>
<keyword evidence="16" id="KW-0843">Virulence</keyword>
<dbReference type="GO" id="GO:0005576">
    <property type="term" value="C:extracellular region"/>
    <property type="evidence" value="ECO:0007669"/>
    <property type="project" value="UniProtKB-SubCell"/>
</dbReference>
<keyword evidence="8" id="KW-0808">Transferase</keyword>
<evidence type="ECO:0000256" key="18">
    <source>
        <dbReference type="ARBA" id="ARBA00023136"/>
    </source>
</evidence>
<sequence length="4214" mass="454514">MGKSSNRSTEYFFTGKYYDDNDGNDITAIGVGGEVYAYGGNDDVTVGSFKVDVYHTDGDLSVKGASGYTGISKTGNGGLSFAGAAGAAFINHTGDTGNLNYSGAAGYNKLVRKGLSGDTNFKGAGGYNKLWHETNRGDLYFAGAGAVNHIDRTWFDRYQGSRGNVTFNGAGAANSISSRVESGNITFNGAGADNHIVLKGKEGNIILRGAGASNRIERIRQNRDGYEQTRGDITFEGVGGYNKLYSDVAHGNINFSGAGAYNEITRVGTNSDFYGETLEFAKAEEIVLTTATMGGSWIQESRQVTGIKSTIEPDTYLFAFADKMYTKISKVRLQNNPTTGRLGYHATSWYKAGNHLENLAAKDISSGNGFTAVNTNGAYRLSSLLFEHQQLVKIHAVEENLLIDQWVTYAGGIVVKAEDISLGDAKMGGYAISSDGSKVDVFAVKSNRRSNTYVYAKVMGPYTKVVEVQLKNDSDTGQLKYKAITWYKTGDHTGNLANEQFSYDNGYTSIGHGYTLSQLQYSANTVRRISHQLVHSEEYSQKDLVESSTSNGYVNFNGAGGGNVIKSNVTRGNINFKGAGMANVILHGSKFGETNFDGAGAANVIVKSGEKGDLTFRGAGLANVLVHQGQSGKMEVYAGGALNVLVRVGDGRYLAHLLAYGNISIHKGNGDSRVLMLGGYNTHTQIGDGSANWFGAGGFNVITQAGKGAISSVLLGGANVLTKLGTGDLVSGMFGGANIITHISDETEISNTTAIALGGANILTKKGKGNAQAVMGGGANVLTHIGDGNTTGVMLGGANILTKVGHGDTTGIMFGIGNVLTHVGDGLTLGVMAAAGNIFTKVGDGTSIAAMIGAGNLFTHVGKGDTWALMGGAVNVFTKVGDGNGLALMVAAGNVFTHIGDGTSVALMLAKGNIATKVGNGMTLAAMIGKANIFTHVGNGNTFAAMIGGANVLTKVGNNLTAAVMVGKANIYSHVGNGTSIGLFAGELNVMTKVGNGTTLAAMFGKANIMTHVGNGLTGVLALGEANIVTKVGDDFMGVVAVAKANVITHIGDATTAGILFGKGNILTKEGDGTTVGLLISDVGNVMTHVGDGTTVGFAKGKANIITKVGDGTGVNAAWGEANILTQVGNGDRYNFAKGKANIITKVGDGQEITVVQGDANMITHVGNGDDYTGAWGEANVITKVGDGRNVVLAKGKANIVTQVGKGESFNALWSEGNIVTKVGDGMQVTAVKGKANVTTTVGNGLSVTAAYGDANINTQVGDGVSVNVAWGKYNINTKVGNGLNVAAMKGQGNANIQVGHGLYVNASYARNNVAIKIGDGDFYSLAVASSNTESNKLDSFFNNIKQTVLGVGGSQAINYLVQGDEANTSGTHKGRGAINLVEVSAIDGFKMDEIDQVGSDLSNRLSSSVTAVEMPDIDSIESALAGSLNRKNRLVSERNENLIVNGNFEQGNQGWQSTHGVEAYNAASSYGLDNTGHGKRVSELDVNVNTTLSQELQNLSEGEVVSLNFDFAKRSGLSPEEGMAVLWNGESIFSTSGGEAAWQNKTLQLTAQEGTNRIEFKGTGRDDGLGYILDNVVVKSEMSLILNGDFERGDQSWQSTHGVEAYNAASAYGLNDAGHGSRVSELDVDVSTTIYQDLKNRSEGEVISLSFDLAKRANIVSHNEGMDVIWNGESKFTITNSDTAWQSKTLELIAKAGTNRIEFKGIGDSNGIGYILDNVVAKSIGTLPTNSVTEHARQDQAAKNALSDKEKAEKDRLLLEEEKDKQLAAIEKSKSQLAATDQEALNQNGQAQSEAIKEEAQAMTEELNLIADRFKELKDETDDNRELDSYYLDYAGGISEDVQKQLDDIKPTLEKRLADIHRDTIDTQQKVKDAVVLSEAGVEKGKQNRDKAILDGVDAQLKADQRKEEALSQQQQAEKAKDNAKIAYQDAESRGKRDTVAAESKAAQAQADAKGAKLSDSRSDRIRASGSGLSGDKAYESTGAGETGSHIDPESMPEARNRYYQGLTEEELQALASAKQAVNRLQINAGRRAKNTGVSLTPQSVETQSDRIVVPPSHQTRELIRKAPIMSGINLEGLGGSKKKAIDSSVLSRAQKVAHIYRWLDNSNDNAPDRYIPVPGFKRVNADISDKTRQRIVTFVERHIKNAKNNVPENEASSLAKLFVDATLNYDWDKRVEFIAKIDSYGYSFEPARGDKNIVSFWSGKTFRRHRDVLEAAQPDGQKIVYDLDVQGNAFAIQLNKQLMRWGIMYLADPENNEHRSLRAAIDAAAYSNTGFWSSVYAAGSRGDVYLISEGGLRLGNYFWNVELPVLRKLQREGLVGEIRLLDKPANEYAGRPIASIGRNLTEAGITVQARFDALTIEEQKKRLAVNPGGYKADTIVDLDINLSAVDTMLNQALPFYGLRTERNLLVQKSDEGFEVRSWPGNGNEFKKIIVKNTASNNLLKAVERFILANYDNYAQLPDELHFIKDRMISRHQGHTRILTEKVNGIWRPVPKLMSVSEFQEAASVLGKMRGDSYQKVIDALDSYQNARQGKKDDELDVIEKLSNLRQRVEGYLLGHPGSDRVPAMKALLSQINTRFEESIIFAESTVRISEQGDFSSLYDKLVNANLKDSKHLYIDENGDFVTRGKANIHINQKAESADKAVEQVKAAVIKEYGQDVSDAVFSNLKASDLSQDGKGIDVSGLRKIYQTIENVSTPSGSQSKNHDVAKKNLFQEVGYTIFDIKAGGKQLADYSFHFSQNEDLLGELKKLVPEIGHVRLTNGNNVQSKEFLEGICFALSSRYMMEERVNGVGGGKAYMEWLKDVAKAYNDNAVNKKTDINSVESSLLNQYRRQKAGLAIEELLSIQHLQQLDAGSLIEKAKGNIDYSARLKANGLTGARMGDPLNHDSGGYESVLEQLRNVKQSTYMTFMSEDHAMLVVVHKSEARTIWSFFDPNFGANSFDNYDDFRHFMDSFHKSIITGYRSLIGYQYAPASPEDSSKPSFNINYNIFEGSDVTGYDSTWKPAREGEQSYVLRALKEQGKMFSLDSGVKGRLVDYREDVITLEVTDKKGQRVSVEVESNNFKQAASLVQLNIGQIFADPTVSKLTLKGSANGDATVSVLEKLSSDAVLKNKDVESWDRIAVTPQTDGSETRFDGQIIFQMEDDPVAAKAAANLAGKHLDSSVIVQLDSDGQYRVVYGDPAKLSGKLRWQLVGHGRSESEQNNTRLSGYRADELAIKLKQFTQHFSQAGKPDHISLVGCSLIEDDKRDGFARHFITALKEQDIHTTVSARRSEVAVDVTGRKFTRNKNNQWVNSLIDNKIVLNWNERGELETHSERVRRSIAESDINLSRVGIADVDTPAKGAIVDNADIFTAPEKRKNKIEIDSSHVSNNPLSYSGNIQVDVGKGEFTALNWGTSNVGIKVGTGGFKSLAFGDNNVMVHIGNGDSKHSVDIAGYQALEGAQMFIGNRNVSFNQGRSNDLIVMMDKSLPTPPLVNPFDGAARISGVLQDIAYSGEEQGWLAAQDQQWTIAGAKKFVRDMSGLDQTSSVDYKTLVELDSQYERSSRGLKSDTEAALNKKFNQWLSRHGNSADMGKMSRADKLRQANEKLAFNFAVGGKGADIQVTTGNWNFVFGDNIQSILDINLGSLFGLMTQQYSTTGLAKTPFTYNPQDLPRQLKNKLLGRLAGVGTDTTLADIFGVDYTADGRIVSRTGGPVDGVAILKEMIEVIGQFSGEQLKAFTDPEQWLDSLKSHLNMGKDGIRSFAESHGLKEKTVDESKEGQVSVANTENDQTGILATGNTKPERAFGFNSLNLPNVFATIFSKDKQEEMKSLVTNLKENLTADLLNMQEKTFDFLRNSGHLQGDGDIHISLGNYNFNWGGDGKDLGAYLGDNNNFWGGRGDDVYYATGISNVFTGGEGNDLGVLMGRENMMFGGQGDDTAVVAGRINHVFMGEGNDQTFVFGEGGFIDAGKGQDYVVISGNYNQVDAGEGQDYVVAIGNNHRVKLGEGNDFARVFGNDNFIDGNAGNDSIKLMGYHTVINGGEGDDHLIAETISKFSQFDGGDGQDLLVLGGYQNEFKGGTGVDSFVVSGDVIDNRVNDINAEDMIVFNDIHWQNLWFQRSGYDLVLSVNRHTQDKTAQGIFESVGSVTFNNYFNGNRAKLVAQMSDKNASGEREFTALSDNAVDSLIQAMSSFTPTVGDNGFIESLDSKAKIAITTAWTDTTIGKAKFA</sequence>
<feature type="compositionally biased region" description="Low complexity" evidence="22">
    <location>
        <begin position="1942"/>
        <end position="1954"/>
    </location>
</feature>
<evidence type="ECO:0000313" key="24">
    <source>
        <dbReference type="EMBL" id="TDB59781.1"/>
    </source>
</evidence>
<keyword evidence="13" id="KW-0068">Autocatalytic cleavage</keyword>
<dbReference type="CDD" id="cd20501">
    <property type="entry name" value="C80_RtxA-like"/>
    <property type="match status" value="1"/>
</dbReference>
<dbReference type="GO" id="GO:0044164">
    <property type="term" value="C:host cell cytosol"/>
    <property type="evidence" value="ECO:0007669"/>
    <property type="project" value="UniProtKB-SubCell"/>
</dbReference>
<dbReference type="Gene3D" id="2.60.120.260">
    <property type="entry name" value="Galactose-binding domain-like"/>
    <property type="match status" value="2"/>
</dbReference>
<dbReference type="Proteomes" id="UP000295598">
    <property type="component" value="Unassembled WGS sequence"/>
</dbReference>
<evidence type="ECO:0000256" key="13">
    <source>
        <dbReference type="ARBA" id="ARBA00022813"/>
    </source>
</evidence>
<dbReference type="NCBIfam" id="NF012221">
    <property type="entry name" value="MARTX_Nterm"/>
    <property type="match status" value="1"/>
</dbReference>
<dbReference type="CDD" id="cd20494">
    <property type="entry name" value="C58_RtxA"/>
    <property type="match status" value="1"/>
</dbReference>
<dbReference type="Pfam" id="PF21735">
    <property type="entry name" value="RtxA_C"/>
    <property type="match status" value="7"/>
</dbReference>
<evidence type="ECO:0000256" key="19">
    <source>
        <dbReference type="ARBA" id="ARBA00023200"/>
    </source>
</evidence>
<dbReference type="InterPro" id="IPR020974">
    <property type="entry name" value="CPD_dom"/>
</dbReference>
<dbReference type="GO" id="GO:0004197">
    <property type="term" value="F:cysteine-type endopeptidase activity"/>
    <property type="evidence" value="ECO:0007669"/>
    <property type="project" value="InterPro"/>
</dbReference>
<evidence type="ECO:0000256" key="11">
    <source>
        <dbReference type="ARBA" id="ARBA00022801"/>
    </source>
</evidence>
<protein>
    <submittedName>
        <fullName evidence="24">MARTX multifunctional-autoprocessing repeats-in-toxin holotoxin RtxA</fullName>
    </submittedName>
</protein>
<keyword evidence="14" id="KW-0460">Magnesium</keyword>
<comment type="caution">
    <text evidence="24">The sequence shown here is derived from an EMBL/GenBank/DDBJ whole genome shotgun (WGS) entry which is preliminary data.</text>
</comment>
<evidence type="ECO:0000313" key="25">
    <source>
        <dbReference type="Proteomes" id="UP000295598"/>
    </source>
</evidence>
<feature type="region of interest" description="Disordered" evidence="22">
    <location>
        <begin position="1905"/>
        <end position="1998"/>
    </location>
</feature>
<evidence type="ECO:0000256" key="14">
    <source>
        <dbReference type="ARBA" id="ARBA00022842"/>
    </source>
</evidence>
<evidence type="ECO:0000256" key="1">
    <source>
        <dbReference type="ARBA" id="ARBA00001946"/>
    </source>
</evidence>
<keyword evidence="6" id="KW-0800">Toxin</keyword>
<dbReference type="GO" id="GO:0008289">
    <property type="term" value="F:lipid binding"/>
    <property type="evidence" value="ECO:0007669"/>
    <property type="project" value="UniProtKB-KW"/>
</dbReference>
<dbReference type="GO" id="GO:0016740">
    <property type="term" value="F:transferase activity"/>
    <property type="evidence" value="ECO:0007669"/>
    <property type="project" value="UniProtKB-KW"/>
</dbReference>
<evidence type="ECO:0000256" key="20">
    <source>
        <dbReference type="ARBA" id="ARBA00023586"/>
    </source>
</evidence>
<evidence type="ECO:0000256" key="17">
    <source>
        <dbReference type="ARBA" id="ARBA00023121"/>
    </source>
</evidence>
<dbReference type="Pfam" id="PF07634">
    <property type="entry name" value="RtxA"/>
    <property type="match status" value="37"/>
</dbReference>
<proteinExistence type="predicted"/>
<organism evidence="24 25">
    <name type="scientific">Photorhabdus khanii subsp. guanajuatensis</name>
    <dbReference type="NCBI Taxonomy" id="2100166"/>
    <lineage>
        <taxon>Bacteria</taxon>
        <taxon>Pseudomonadati</taxon>
        <taxon>Pseudomonadota</taxon>
        <taxon>Gammaproteobacteria</taxon>
        <taxon>Enterobacterales</taxon>
        <taxon>Morganellaceae</taxon>
        <taxon>Photorhabdus</taxon>
    </lineage>
</organism>
<reference evidence="24 25" key="1">
    <citation type="journal article" date="2019" name="Int. J. Syst. Evol. Microbiol.">
        <title>Photorhabdus khanii subsp. guanajuatensis subsp. nov., isolated from Heterorhabditis atacamensis, and Photorhabdus luminescens subsp. mexicana subsp. nov., isolated from Heterorhabditis mexicana entomopathogenic nematodes.</title>
        <authorList>
            <person name="Machado R.A.R."/>
            <person name="Bruno P."/>
            <person name="Arce C.C.M."/>
            <person name="Liechti N."/>
            <person name="Kohler A."/>
            <person name="Bernal J."/>
            <person name="Bruggmann R."/>
            <person name="Turlings T.C.J."/>
        </authorList>
    </citation>
    <scope>NUCLEOTIDE SEQUENCE [LARGE SCALE GENOMIC DNA]</scope>
    <source>
        <strain evidence="24 25">MEX20-17</strain>
    </source>
</reference>
<feature type="domain" description="Peptidase C80" evidence="23">
    <location>
        <begin position="3128"/>
        <end position="3308"/>
    </location>
</feature>
<dbReference type="SUPFAM" id="SSF158842">
    <property type="entry name" value="PMT central region-like"/>
    <property type="match status" value="1"/>
</dbReference>
<feature type="region of interest" description="Disordered" evidence="22">
    <location>
        <begin position="3752"/>
        <end position="3772"/>
    </location>
</feature>
<dbReference type="Pfam" id="PF11713">
    <property type="entry name" value="Peptidase_C80"/>
    <property type="match status" value="1"/>
</dbReference>
<dbReference type="Gene3D" id="2.160.20.160">
    <property type="match status" value="1"/>
</dbReference>
<dbReference type="GO" id="GO:0090729">
    <property type="term" value="F:toxin activity"/>
    <property type="evidence" value="ECO:0007669"/>
    <property type="project" value="UniProtKB-KW"/>
</dbReference>
<evidence type="ECO:0000256" key="12">
    <source>
        <dbReference type="ARBA" id="ARBA00022807"/>
    </source>
</evidence>
<dbReference type="InterPro" id="IPR011509">
    <property type="entry name" value="RtxA_toxin"/>
</dbReference>
<feature type="compositionally biased region" description="Basic and acidic residues" evidence="22">
    <location>
        <begin position="3752"/>
        <end position="3763"/>
    </location>
</feature>
<dbReference type="Pfam" id="PF03543">
    <property type="entry name" value="Peptidase_C58"/>
    <property type="match status" value="1"/>
</dbReference>
<gene>
    <name evidence="24" type="primary">rtxA</name>
    <name evidence="24" type="ORF">C5467_08495</name>
</gene>
<evidence type="ECO:0000256" key="6">
    <source>
        <dbReference type="ARBA" id="ARBA00022656"/>
    </source>
</evidence>
<keyword evidence="12" id="KW-0788">Thiol protease</keyword>
<evidence type="ECO:0000256" key="9">
    <source>
        <dbReference type="ARBA" id="ARBA00022723"/>
    </source>
</evidence>
<evidence type="ECO:0000256" key="10">
    <source>
        <dbReference type="ARBA" id="ARBA00022737"/>
    </source>
</evidence>
<evidence type="ECO:0000259" key="23">
    <source>
        <dbReference type="PROSITE" id="PS51771"/>
    </source>
</evidence>
<keyword evidence="19" id="KW-1035">Host cytoplasm</keyword>
<dbReference type="PRINTS" id="PR00313">
    <property type="entry name" value="CABNDNGRPT"/>
</dbReference>
<dbReference type="Pfam" id="PF11647">
    <property type="entry name" value="MLD"/>
    <property type="match status" value="1"/>
</dbReference>
<evidence type="ECO:0000256" key="16">
    <source>
        <dbReference type="ARBA" id="ARBA00023026"/>
    </source>
</evidence>
<keyword evidence="10" id="KW-0677">Repeat</keyword>
<dbReference type="InterPro" id="IPR011049">
    <property type="entry name" value="Serralysin-like_metalloprot_C"/>
</dbReference>
<dbReference type="EMBL" id="PUJY01000010">
    <property type="protein sequence ID" value="TDB59781.1"/>
    <property type="molecule type" value="Genomic_DNA"/>
</dbReference>
<evidence type="ECO:0000256" key="3">
    <source>
        <dbReference type="ARBA" id="ARBA00004613"/>
    </source>
</evidence>
<keyword evidence="4" id="KW-1032">Host cell membrane</keyword>
<dbReference type="Gene3D" id="3.40.50.11050">
    <property type="match status" value="1"/>
</dbReference>
<comment type="cofactor">
    <cofactor evidence="1">
        <name>Mg(2+)</name>
        <dbReference type="ChEBI" id="CHEBI:18420"/>
    </cofactor>
</comment>
<keyword evidence="18" id="KW-0472">Membrane</keyword>
<dbReference type="GO" id="GO:0020002">
    <property type="term" value="C:host cell plasma membrane"/>
    <property type="evidence" value="ECO:0007669"/>
    <property type="project" value="UniProtKB-SubCell"/>
</dbReference>
<evidence type="ECO:0000256" key="5">
    <source>
        <dbReference type="ARBA" id="ARBA00022525"/>
    </source>
</evidence>
<evidence type="ECO:0000256" key="7">
    <source>
        <dbReference type="ARBA" id="ARBA00022670"/>
    </source>
</evidence>
<keyword evidence="7" id="KW-0645">Protease</keyword>
<dbReference type="RefSeq" id="WP_132354009.1">
    <property type="nucleotide sequence ID" value="NZ_CAWOJO010000010.1"/>
</dbReference>
<keyword evidence="9" id="KW-0479">Metal-binding</keyword>
<keyword evidence="17" id="KW-0446">Lipid-binding</keyword>
<evidence type="ECO:0000256" key="21">
    <source>
        <dbReference type="SAM" id="Coils"/>
    </source>
</evidence>
<keyword evidence="5" id="KW-0964">Secreted</keyword>
<dbReference type="CDD" id="cd16840">
    <property type="entry name" value="toxin_MLD"/>
    <property type="match status" value="1"/>
</dbReference>
<feature type="compositionally biased region" description="Basic and acidic residues" evidence="22">
    <location>
        <begin position="1955"/>
        <end position="1968"/>
    </location>
</feature>
<evidence type="ECO:0000256" key="15">
    <source>
        <dbReference type="ARBA" id="ARBA00022870"/>
    </source>
</evidence>
<dbReference type="PROSITE" id="PS51771">
    <property type="entry name" value="CGT_MARTX_CPD"/>
    <property type="match status" value="1"/>
</dbReference>
<dbReference type="Gene3D" id="1.20.58.1190">
    <property type="match status" value="1"/>
</dbReference>
<dbReference type="SUPFAM" id="SSF51120">
    <property type="entry name" value="beta-Roll"/>
    <property type="match status" value="2"/>
</dbReference>
<dbReference type="InterPro" id="IPR049824">
    <property type="entry name" value="RtxA-like_C80"/>
</dbReference>
<accession>A0A4R4K0G0</accession>
<keyword evidence="11" id="KW-0378">Hydrolase</keyword>
<evidence type="ECO:0000256" key="8">
    <source>
        <dbReference type="ARBA" id="ARBA00022679"/>
    </source>
</evidence>
<dbReference type="GO" id="GO:0046872">
    <property type="term" value="F:metal ion binding"/>
    <property type="evidence" value="ECO:0007669"/>
    <property type="project" value="UniProtKB-KW"/>
</dbReference>
<name>A0A4R4K0G0_9GAMM</name>
<evidence type="ECO:0000256" key="4">
    <source>
        <dbReference type="ARBA" id="ARBA00022511"/>
    </source>
</evidence>
<dbReference type="InterPro" id="IPR006473">
    <property type="entry name" value="Peptidase_C58_Yopt"/>
</dbReference>
<keyword evidence="21" id="KW-0175">Coiled coil</keyword>
<feature type="compositionally biased region" description="Basic and acidic residues" evidence="22">
    <location>
        <begin position="1932"/>
        <end position="1941"/>
    </location>
</feature>
<dbReference type="InterPro" id="IPR038383">
    <property type="entry name" value="CPD_dom_sf"/>
</dbReference>
<comment type="subcellular location">
    <subcellularLocation>
        <location evidence="2">Host cell membrane</location>
    </subcellularLocation>
    <subcellularLocation>
        <location evidence="20">Host cytoplasm</location>
        <location evidence="20">Host cytosol</location>
    </subcellularLocation>
    <subcellularLocation>
        <location evidence="3">Secreted</location>
    </subcellularLocation>
</comment>
<dbReference type="InterPro" id="IPR048568">
    <property type="entry name" value="RtxA_C"/>
</dbReference>
<evidence type="ECO:0000256" key="22">
    <source>
        <dbReference type="SAM" id="MobiDB-lite"/>
    </source>
</evidence>
<evidence type="ECO:0000256" key="2">
    <source>
        <dbReference type="ARBA" id="ARBA00004165"/>
    </source>
</evidence>
<keyword evidence="15" id="KW-1043">Host membrane</keyword>